<evidence type="ECO:0000313" key="1">
    <source>
        <dbReference type="EMBL" id="MDL5156491.1"/>
    </source>
</evidence>
<dbReference type="EMBL" id="JASVWF010000002">
    <property type="protein sequence ID" value="MDL5156491.1"/>
    <property type="molecule type" value="Genomic_DNA"/>
</dbReference>
<organism evidence="1 2">
    <name type="scientific">Actinomycetospora termitidis</name>
    <dbReference type="NCBI Taxonomy" id="3053470"/>
    <lineage>
        <taxon>Bacteria</taxon>
        <taxon>Bacillati</taxon>
        <taxon>Actinomycetota</taxon>
        <taxon>Actinomycetes</taxon>
        <taxon>Pseudonocardiales</taxon>
        <taxon>Pseudonocardiaceae</taxon>
        <taxon>Actinomycetospora</taxon>
    </lineage>
</organism>
<reference evidence="1 2" key="1">
    <citation type="submission" date="2023-06" db="EMBL/GenBank/DDBJ databases">
        <title>Actinomycetospora Odt1-22.</title>
        <authorList>
            <person name="Supong K."/>
        </authorList>
    </citation>
    <scope>NUCLEOTIDE SEQUENCE [LARGE SCALE GENOMIC DNA]</scope>
    <source>
        <strain evidence="1 2">Odt1-22</strain>
    </source>
</reference>
<comment type="caution">
    <text evidence="1">The sequence shown here is derived from an EMBL/GenBank/DDBJ whole genome shotgun (WGS) entry which is preliminary data.</text>
</comment>
<evidence type="ECO:0000313" key="2">
    <source>
        <dbReference type="Proteomes" id="UP001231924"/>
    </source>
</evidence>
<protein>
    <submittedName>
        <fullName evidence="1">Uncharacterized protein</fullName>
    </submittedName>
</protein>
<sequence length="49" mass="5542">MTADVREEAPGHRIDPRGHCRCGWESRDAAFHWSEELPVVDLPAAEQGR</sequence>
<dbReference type="RefSeq" id="WP_286052784.1">
    <property type="nucleotide sequence ID" value="NZ_JASVWF010000002.1"/>
</dbReference>
<dbReference type="Proteomes" id="UP001231924">
    <property type="component" value="Unassembled WGS sequence"/>
</dbReference>
<keyword evidence="2" id="KW-1185">Reference proteome</keyword>
<gene>
    <name evidence="1" type="ORF">QRT03_11010</name>
</gene>
<proteinExistence type="predicted"/>
<accession>A0ABT7M7R9</accession>
<name>A0ABT7M7R9_9PSEU</name>